<proteinExistence type="predicted"/>
<organism evidence="1 2">
    <name type="scientific">Rhizopogon vesiculosus</name>
    <dbReference type="NCBI Taxonomy" id="180088"/>
    <lineage>
        <taxon>Eukaryota</taxon>
        <taxon>Fungi</taxon>
        <taxon>Dikarya</taxon>
        <taxon>Basidiomycota</taxon>
        <taxon>Agaricomycotina</taxon>
        <taxon>Agaricomycetes</taxon>
        <taxon>Agaricomycetidae</taxon>
        <taxon>Boletales</taxon>
        <taxon>Suillineae</taxon>
        <taxon>Rhizopogonaceae</taxon>
        <taxon>Rhizopogon</taxon>
    </lineage>
</organism>
<accession>A0A1J8QA80</accession>
<keyword evidence="2" id="KW-1185">Reference proteome</keyword>
<gene>
    <name evidence="1" type="ORF">AZE42_01724</name>
</gene>
<sequence>MRRIYRGELRRVIATWSVKAVTTGSGEGEEDEAEPWDA</sequence>
<dbReference type="AlphaFoldDB" id="A0A1J8QA80"/>
<evidence type="ECO:0000313" key="2">
    <source>
        <dbReference type="Proteomes" id="UP000183567"/>
    </source>
</evidence>
<comment type="caution">
    <text evidence="1">The sequence shown here is derived from an EMBL/GenBank/DDBJ whole genome shotgun (WGS) entry which is preliminary data.</text>
</comment>
<protein>
    <submittedName>
        <fullName evidence="1">Uncharacterized protein</fullName>
    </submittedName>
</protein>
<reference evidence="1 2" key="1">
    <citation type="submission" date="2016-03" db="EMBL/GenBank/DDBJ databases">
        <title>Comparative genomics of the ectomycorrhizal sister species Rhizopogon vinicolor and Rhizopogon vesiculosus (Basidiomycota: Boletales) reveals a divergence of the mating type B locus.</title>
        <authorList>
            <person name="Mujic A.B."/>
            <person name="Kuo A."/>
            <person name="Tritt A."/>
            <person name="Lipzen A."/>
            <person name="Chen C."/>
            <person name="Johnson J."/>
            <person name="Sharma A."/>
            <person name="Barry K."/>
            <person name="Grigoriev I.V."/>
            <person name="Spatafora J.W."/>
        </authorList>
    </citation>
    <scope>NUCLEOTIDE SEQUENCE [LARGE SCALE GENOMIC DNA]</scope>
    <source>
        <strain evidence="1 2">AM-OR11-056</strain>
    </source>
</reference>
<dbReference type="Proteomes" id="UP000183567">
    <property type="component" value="Unassembled WGS sequence"/>
</dbReference>
<name>A0A1J8QA80_9AGAM</name>
<dbReference type="EMBL" id="LVVM01005449">
    <property type="protein sequence ID" value="OJA10521.1"/>
    <property type="molecule type" value="Genomic_DNA"/>
</dbReference>
<evidence type="ECO:0000313" key="1">
    <source>
        <dbReference type="EMBL" id="OJA10521.1"/>
    </source>
</evidence>